<dbReference type="Proteomes" id="UP000186817">
    <property type="component" value="Unassembled WGS sequence"/>
</dbReference>
<organism evidence="3 4">
    <name type="scientific">Symbiodinium microadriaticum</name>
    <name type="common">Dinoflagellate</name>
    <name type="synonym">Zooxanthella microadriatica</name>
    <dbReference type="NCBI Taxonomy" id="2951"/>
    <lineage>
        <taxon>Eukaryota</taxon>
        <taxon>Sar</taxon>
        <taxon>Alveolata</taxon>
        <taxon>Dinophyceae</taxon>
        <taxon>Suessiales</taxon>
        <taxon>Symbiodiniaceae</taxon>
        <taxon>Symbiodinium</taxon>
    </lineage>
</organism>
<reference evidence="3 4" key="1">
    <citation type="submission" date="2016-02" db="EMBL/GenBank/DDBJ databases">
        <title>Genome analysis of coral dinoflagellate symbionts highlights evolutionary adaptations to a symbiotic lifestyle.</title>
        <authorList>
            <person name="Aranda M."/>
            <person name="Li Y."/>
            <person name="Liew Y.J."/>
            <person name="Baumgarten S."/>
            <person name="Simakov O."/>
            <person name="Wilson M."/>
            <person name="Piel J."/>
            <person name="Ashoor H."/>
            <person name="Bougouffa S."/>
            <person name="Bajic V.B."/>
            <person name="Ryu T."/>
            <person name="Ravasi T."/>
            <person name="Bayer T."/>
            <person name="Micklem G."/>
            <person name="Kim H."/>
            <person name="Bhak J."/>
            <person name="Lajeunesse T.C."/>
            <person name="Voolstra C.R."/>
        </authorList>
    </citation>
    <scope>NUCLEOTIDE SEQUENCE [LARGE SCALE GENOMIC DNA]</scope>
    <source>
        <strain evidence="3 4">CCMP2467</strain>
    </source>
</reference>
<proteinExistence type="predicted"/>
<evidence type="ECO:0000313" key="4">
    <source>
        <dbReference type="Proteomes" id="UP000186817"/>
    </source>
</evidence>
<dbReference type="EMBL" id="LSRX01002455">
    <property type="protein sequence ID" value="OLP75485.1"/>
    <property type="molecule type" value="Genomic_DNA"/>
</dbReference>
<accession>A0A1Q9BXV3</accession>
<evidence type="ECO:0000256" key="1">
    <source>
        <dbReference type="SAM" id="MobiDB-lite"/>
    </source>
</evidence>
<dbReference type="Pfam" id="PF09011">
    <property type="entry name" value="HMG_box_2"/>
    <property type="match status" value="1"/>
</dbReference>
<feature type="domain" description="HMG box" evidence="2">
    <location>
        <begin position="690"/>
        <end position="747"/>
    </location>
</feature>
<protein>
    <recommendedName>
        <fullName evidence="2">HMG box domain-containing protein</fullName>
    </recommendedName>
</protein>
<gene>
    <name evidence="3" type="ORF">AK812_SmicGene44708</name>
</gene>
<comment type="caution">
    <text evidence="3">The sequence shown here is derived from an EMBL/GenBank/DDBJ whole genome shotgun (WGS) entry which is preliminary data.</text>
</comment>
<feature type="region of interest" description="Disordered" evidence="1">
    <location>
        <begin position="868"/>
        <end position="922"/>
    </location>
</feature>
<feature type="compositionally biased region" description="Low complexity" evidence="1">
    <location>
        <begin position="908"/>
        <end position="922"/>
    </location>
</feature>
<dbReference type="AlphaFoldDB" id="A0A1Q9BXV3"/>
<keyword evidence="4" id="KW-1185">Reference proteome</keyword>
<evidence type="ECO:0000313" key="3">
    <source>
        <dbReference type="EMBL" id="OLP75485.1"/>
    </source>
</evidence>
<dbReference type="InterPro" id="IPR009071">
    <property type="entry name" value="HMG_box_dom"/>
</dbReference>
<name>A0A1Q9BXV3_SYMMI</name>
<evidence type="ECO:0000259" key="2">
    <source>
        <dbReference type="Pfam" id="PF09011"/>
    </source>
</evidence>
<dbReference type="OrthoDB" id="407657at2759"/>
<sequence>MAAFSGLYCPVTRQDAVDIDASSDRSRSRSYSSMLVPPRAFEWLQLGTGSAGTSKEIFKQQLQDPLVATRKWLAQNTSPDIIYYDMRGDFVKEDLYVCGFTCKLFSQDSNLRFTHSSVESMFDEAGPHATNVVPFLECSRFFILENVAGCLRQAANCPEDATFKVTVVSDDTNVWVNNASQKRHFSEGVCSETKPVKGMKRVQSLLGLLQHLIIRTDGEPDGVGTIAQVHAPCQLLPRANSFTILDRLRRWSLYASIGCAEPYGGRGLWDLFATVPLKLIVHCGDALPANHVVQAAEHIEWHEKRLAGDRNAATTLQTELNCLHHQAALALKPGLLSIPNLCSAMVRMTRAMRATKFQSLFQEGLEKIAQNVDRRLVGVLPASVAALQDNHRSLLDILGLDLKSEEKELILTMFNSSWDDDFAERGNGQWVHWCCGCCPNRLACIDRTREAVRLLFQAFPQVPLLYRWKGWGPVQNYVTRGIFIHNFLAFLIAGCYGKALDQITANLDEDSPDLSHAVKQEVRMGKTVAFITADSVKADLGKSLFVSWPLAELMDFISQVESCRLRLYLKSRSLELASSTCKITEQELREMNWSLFNGKRAAETIRDYTTLLTAPPGTELLAVCQVTFADILPHVFPALCDAWRRLCLPKEKVKTQLLGVGLMDVETAQKWLSDTSKQACGMVNAAKAVKRRRAVSAINVFQQECFKGQRVRIGTPEYKAVQQRVKDQWQCMSEADREIYAQRAAEQNLHKDVCAKRSLRDVVAAKASTAPGKDLLPRGRIKSVTNCFCSENGELLVFVLILTRRTRSKSQHKRLGQRQLDQSLHQLATHTAWKSGLGISNHVAALDPKYVQEIDFEEAAERIKDAFEYDSQPVQNPESMPRLSKAATAKAKGKCKPEASDAPSFPHAQAQEAEAAQEAAAGALDDAAPDRFAVVLQQMHDRSPLAPGHLHPDAATEVVSVAQSLRGQFVDETEDVVVPSEPSQAARPPMPPVPPMPPIQPPPSSSRFNDTLGLIGYTAAKRRSTCVTCSQPIHKGDDKFEYSHSLTKPHKSLHPECVGQIIPSAVEPSIAWLRAEISSMGLQPSLRDRKLIFQGALETLERSRQWNQP</sequence>